<dbReference type="EMBL" id="AAGVVM010000029">
    <property type="protein sequence ID" value="EBS5459095.1"/>
    <property type="molecule type" value="Genomic_DNA"/>
</dbReference>
<protein>
    <submittedName>
        <fullName evidence="2">ThiF family adenylyltransferase</fullName>
    </submittedName>
</protein>
<dbReference type="GO" id="GO:0004792">
    <property type="term" value="F:thiosulfate-cyanide sulfurtransferase activity"/>
    <property type="evidence" value="ECO:0007669"/>
    <property type="project" value="TreeGrafter"/>
</dbReference>
<dbReference type="SUPFAM" id="SSF69572">
    <property type="entry name" value="Activating enzymes of the ubiquitin-like proteins"/>
    <property type="match status" value="1"/>
</dbReference>
<dbReference type="Pfam" id="PF00899">
    <property type="entry name" value="ThiF"/>
    <property type="match status" value="1"/>
</dbReference>
<sequence>MEQKYLLGKYTRVLLRQNDAIFGAGSKQHVIDDRIYWENLVLAASQWTEKKTVSEAYEHVAERMSKKEFERAFDFLISNHFLMPAETSDNIFLNRYSRNHLHYQSYGVDPEVVQNRLSGKKVLILGCGGIGNHVSAIMATSGIGEIILVDNDEVEMTNLTRQILFTEDDIGYPKTSVLMRELKKRNSNTLISEIPMTIRTKSDISRLPKADIWIISADEPYYLVPWLNEWCVKNSQAYINAGYVNDIAVFGPLYIPGETGCYACNSSVGDLPEMNDKRIEEACKAINNNFKVATFPPVNALSSALCANDVLKFLGGYGQPLSVNRRVGIWSDRLFIEERTLTKNEKCIVCGGLS</sequence>
<gene>
    <name evidence="2" type="ORF">DUU06_15575</name>
</gene>
<organism evidence="2">
    <name type="scientific">Salmonella enteritidis</name>
    <dbReference type="NCBI Taxonomy" id="149539"/>
    <lineage>
        <taxon>Bacteria</taxon>
        <taxon>Pseudomonadati</taxon>
        <taxon>Pseudomonadota</taxon>
        <taxon>Gammaproteobacteria</taxon>
        <taxon>Enterobacterales</taxon>
        <taxon>Enterobacteriaceae</taxon>
        <taxon>Salmonella</taxon>
    </lineage>
</organism>
<dbReference type="PANTHER" id="PTHR10953">
    <property type="entry name" value="UBIQUITIN-ACTIVATING ENZYME E1"/>
    <property type="match status" value="1"/>
</dbReference>
<dbReference type="PANTHER" id="PTHR10953:SF102">
    <property type="entry name" value="ADENYLYLTRANSFERASE AND SULFURTRANSFERASE MOCS3"/>
    <property type="match status" value="1"/>
</dbReference>
<proteinExistence type="predicted"/>
<keyword evidence="2" id="KW-0808">Transferase</keyword>
<keyword evidence="2" id="KW-0548">Nucleotidyltransferase</keyword>
<dbReference type="InterPro" id="IPR000594">
    <property type="entry name" value="ThiF_NAD_FAD-bd"/>
</dbReference>
<dbReference type="InterPro" id="IPR035985">
    <property type="entry name" value="Ubiquitin-activating_enz"/>
</dbReference>
<evidence type="ECO:0000259" key="1">
    <source>
        <dbReference type="Pfam" id="PF00899"/>
    </source>
</evidence>
<reference evidence="2" key="1">
    <citation type="submission" date="2018-07" db="EMBL/GenBank/DDBJ databases">
        <authorList>
            <person name="Ashton P.M."/>
            <person name="Dallman T."/>
            <person name="Nair S."/>
            <person name="De Pinna E."/>
            <person name="Peters T."/>
            <person name="Grant K."/>
        </authorList>
    </citation>
    <scope>NUCLEOTIDE SEQUENCE</scope>
    <source>
        <strain evidence="2">245081</strain>
    </source>
</reference>
<dbReference type="AlphaFoldDB" id="A0A5V0B9L4"/>
<dbReference type="Gene3D" id="3.40.50.720">
    <property type="entry name" value="NAD(P)-binding Rossmann-like Domain"/>
    <property type="match status" value="1"/>
</dbReference>
<dbReference type="GO" id="GO:0008641">
    <property type="term" value="F:ubiquitin-like modifier activating enzyme activity"/>
    <property type="evidence" value="ECO:0007669"/>
    <property type="project" value="InterPro"/>
</dbReference>
<comment type="caution">
    <text evidence="2">The sequence shown here is derived from an EMBL/GenBank/DDBJ whole genome shotgun (WGS) entry which is preliminary data.</text>
</comment>
<dbReference type="Gene3D" id="3.90.930.70">
    <property type="match status" value="1"/>
</dbReference>
<accession>A0A5V0B9L4</accession>
<name>A0A5V0B9L4_SALEN</name>
<dbReference type="GO" id="GO:0016779">
    <property type="term" value="F:nucleotidyltransferase activity"/>
    <property type="evidence" value="ECO:0007669"/>
    <property type="project" value="UniProtKB-KW"/>
</dbReference>
<feature type="domain" description="THIF-type NAD/FAD binding fold" evidence="1">
    <location>
        <begin position="111"/>
        <end position="347"/>
    </location>
</feature>
<dbReference type="InterPro" id="IPR045886">
    <property type="entry name" value="ThiF/MoeB/HesA"/>
</dbReference>
<evidence type="ECO:0000313" key="2">
    <source>
        <dbReference type="EMBL" id="EBS5459095.1"/>
    </source>
</evidence>
<dbReference type="GO" id="GO:0005737">
    <property type="term" value="C:cytoplasm"/>
    <property type="evidence" value="ECO:0007669"/>
    <property type="project" value="TreeGrafter"/>
</dbReference>